<dbReference type="InterPro" id="IPR001810">
    <property type="entry name" value="F-box_dom"/>
</dbReference>
<name>A0AAN7YHE8_9PEZI</name>
<dbReference type="Proteomes" id="UP001310890">
    <property type="component" value="Unassembled WGS sequence"/>
</dbReference>
<evidence type="ECO:0000259" key="1">
    <source>
        <dbReference type="Pfam" id="PF12937"/>
    </source>
</evidence>
<comment type="caution">
    <text evidence="2">The sequence shown here is derived from an EMBL/GenBank/DDBJ whole genome shotgun (WGS) entry which is preliminary data.</text>
</comment>
<dbReference type="CDD" id="cd09917">
    <property type="entry name" value="F-box_SF"/>
    <property type="match status" value="1"/>
</dbReference>
<dbReference type="EMBL" id="JAVRRL010000019">
    <property type="protein sequence ID" value="KAK5114113.1"/>
    <property type="molecule type" value="Genomic_DNA"/>
</dbReference>
<proteinExistence type="predicted"/>
<organism evidence="2 3">
    <name type="scientific">Meristemomyces frigidus</name>
    <dbReference type="NCBI Taxonomy" id="1508187"/>
    <lineage>
        <taxon>Eukaryota</taxon>
        <taxon>Fungi</taxon>
        <taxon>Dikarya</taxon>
        <taxon>Ascomycota</taxon>
        <taxon>Pezizomycotina</taxon>
        <taxon>Dothideomycetes</taxon>
        <taxon>Dothideomycetidae</taxon>
        <taxon>Mycosphaerellales</taxon>
        <taxon>Teratosphaeriaceae</taxon>
        <taxon>Meristemomyces</taxon>
    </lineage>
</organism>
<sequence length="475" mass="53821">MITTPQPPPGIDRLPEELLLQIFTFLDATPPSETQLRREPSLDLLIGQDPPLKRTSLVSQRWRRVALPLLFRHSRFRLDGPIAEEWGACVLCCRALAPPAERGVGIQSTGNDVDYYHEEICRYAQQCIEERSASPVRDLISRWLPRFYHGLEDFLLFLHTHALVSKVQSFVLTNAEGLPDVAGRTPGDWRQLFAAAFWHRCLSVLVDVRTIVIIAAPTDLACLTNCAIDTSGTWAFKDMTNHILTLQTSSPTPRIHRPALTALRPHSTRYPGIASSSLLNLHPWSQITLNESAFLSAYGTYEYFERGPPSLIYSLKDCLSPRPTYNASMRRVSSTPLASLRKFTYTAIFPFATHLDFRELLPQLEELDLQLAPLQEEGILNDPARVGKAELADCWEELGSVYRKLVSQIATYRISERSMPFLKRFVCRDVVRELLREELDEIFIPLCLPVWAEMERGVFARIRGSADGDGMASDW</sequence>
<accession>A0AAN7YHE8</accession>
<evidence type="ECO:0000313" key="3">
    <source>
        <dbReference type="Proteomes" id="UP001310890"/>
    </source>
</evidence>
<evidence type="ECO:0000313" key="2">
    <source>
        <dbReference type="EMBL" id="KAK5114113.1"/>
    </source>
</evidence>
<reference evidence="2" key="1">
    <citation type="submission" date="2023-08" db="EMBL/GenBank/DDBJ databases">
        <title>Black Yeasts Isolated from many extreme environments.</title>
        <authorList>
            <person name="Coleine C."/>
            <person name="Stajich J.E."/>
            <person name="Selbmann L."/>
        </authorList>
    </citation>
    <scope>NUCLEOTIDE SEQUENCE</scope>
    <source>
        <strain evidence="2">CCFEE 5401</strain>
    </source>
</reference>
<dbReference type="Gene3D" id="1.20.1280.50">
    <property type="match status" value="1"/>
</dbReference>
<feature type="domain" description="F-box" evidence="1">
    <location>
        <begin position="11"/>
        <end position="75"/>
    </location>
</feature>
<gene>
    <name evidence="2" type="ORF">LTR62_002682</name>
</gene>
<protein>
    <recommendedName>
        <fullName evidence="1">F-box domain-containing protein</fullName>
    </recommendedName>
</protein>
<dbReference type="Pfam" id="PF12937">
    <property type="entry name" value="F-box-like"/>
    <property type="match status" value="1"/>
</dbReference>
<dbReference type="AlphaFoldDB" id="A0AAN7YHE8"/>